<keyword evidence="1" id="KW-0472">Membrane</keyword>
<evidence type="ECO:0000313" key="3">
    <source>
        <dbReference type="Proteomes" id="UP000280834"/>
    </source>
</evidence>
<keyword evidence="1" id="KW-0812">Transmembrane</keyword>
<evidence type="ECO:0000313" key="2">
    <source>
        <dbReference type="EMBL" id="VDO06722.1"/>
    </source>
</evidence>
<organism evidence="4">
    <name type="scientific">Brugia timori</name>
    <dbReference type="NCBI Taxonomy" id="42155"/>
    <lineage>
        <taxon>Eukaryota</taxon>
        <taxon>Metazoa</taxon>
        <taxon>Ecdysozoa</taxon>
        <taxon>Nematoda</taxon>
        <taxon>Chromadorea</taxon>
        <taxon>Rhabditida</taxon>
        <taxon>Spirurina</taxon>
        <taxon>Spiruromorpha</taxon>
        <taxon>Filarioidea</taxon>
        <taxon>Onchocercidae</taxon>
        <taxon>Brugia</taxon>
    </lineage>
</organism>
<evidence type="ECO:0000256" key="1">
    <source>
        <dbReference type="SAM" id="Phobius"/>
    </source>
</evidence>
<sequence>MISTRFILNSHSSTICLQLVRSPYTLVAYLLTHMIEILAISFMLNSKSYRRQMHKDGSTGNLPCPMQFELFLISTLR</sequence>
<gene>
    <name evidence="2" type="ORF">BTMF_LOCUS91</name>
</gene>
<keyword evidence="1" id="KW-1133">Transmembrane helix</keyword>
<dbReference type="WBParaSite" id="BTMF_0000072101-mRNA-1">
    <property type="protein sequence ID" value="BTMF_0000072101-mRNA-1"/>
    <property type="gene ID" value="BTMF_0000072101"/>
</dbReference>
<dbReference type="EMBL" id="UZAG01000030">
    <property type="protein sequence ID" value="VDO06722.1"/>
    <property type="molecule type" value="Genomic_DNA"/>
</dbReference>
<keyword evidence="3" id="KW-1185">Reference proteome</keyword>
<evidence type="ECO:0000313" key="4">
    <source>
        <dbReference type="WBParaSite" id="BTMF_0000072101-mRNA-1"/>
    </source>
</evidence>
<dbReference type="Proteomes" id="UP000280834">
    <property type="component" value="Unassembled WGS sequence"/>
</dbReference>
<reference evidence="2 3" key="2">
    <citation type="submission" date="2018-11" db="EMBL/GenBank/DDBJ databases">
        <authorList>
            <consortium name="Pathogen Informatics"/>
        </authorList>
    </citation>
    <scope>NUCLEOTIDE SEQUENCE [LARGE SCALE GENOMIC DNA]</scope>
</reference>
<dbReference type="AlphaFoldDB" id="A0A0R3Q359"/>
<accession>A0A0R3Q359</accession>
<feature type="transmembrane region" description="Helical" evidence="1">
    <location>
        <begin position="26"/>
        <end position="45"/>
    </location>
</feature>
<reference evidence="4" key="1">
    <citation type="submission" date="2017-02" db="UniProtKB">
        <authorList>
            <consortium name="WormBaseParasite"/>
        </authorList>
    </citation>
    <scope>IDENTIFICATION</scope>
</reference>
<proteinExistence type="predicted"/>
<protein>
    <submittedName>
        <fullName evidence="4">Ovule protein</fullName>
    </submittedName>
</protein>
<name>A0A0R3Q359_9BILA</name>